<feature type="compositionally biased region" description="Basic and acidic residues" evidence="1">
    <location>
        <begin position="20"/>
        <end position="30"/>
    </location>
</feature>
<name>A0ABN8IZA3_9NEOP</name>
<dbReference type="EMBL" id="OW152816">
    <property type="protein sequence ID" value="CAH2067641.1"/>
    <property type="molecule type" value="Genomic_DNA"/>
</dbReference>
<protein>
    <submittedName>
        <fullName evidence="2">Uncharacterized protein</fullName>
    </submittedName>
</protein>
<reference evidence="2" key="1">
    <citation type="submission" date="2022-03" db="EMBL/GenBank/DDBJ databases">
        <authorList>
            <person name="Martin H S."/>
        </authorList>
    </citation>
    <scope>NUCLEOTIDE SEQUENCE</scope>
</reference>
<evidence type="ECO:0000313" key="2">
    <source>
        <dbReference type="EMBL" id="CAH2067641.1"/>
    </source>
</evidence>
<accession>A0ABN8IZA3</accession>
<evidence type="ECO:0000256" key="1">
    <source>
        <dbReference type="SAM" id="MobiDB-lite"/>
    </source>
</evidence>
<sequence>MPHPNYTCRTDPCSDALSDPSHHSKLDVATHHRHRHPPPPPPPPPSIYSCLQSMSHCAVGKYEKTGPGGGMIREKKPRGTVASVKSAVRGAVADGVFTVPYRLDACAHISIVSYWLVHAIVSLHDLRVHHAMHPVIYVRQHKDYIFPATILRCRI</sequence>
<organism evidence="2 3">
    <name type="scientific">Iphiclides podalirius</name>
    <name type="common">scarce swallowtail</name>
    <dbReference type="NCBI Taxonomy" id="110791"/>
    <lineage>
        <taxon>Eukaryota</taxon>
        <taxon>Metazoa</taxon>
        <taxon>Ecdysozoa</taxon>
        <taxon>Arthropoda</taxon>
        <taxon>Hexapoda</taxon>
        <taxon>Insecta</taxon>
        <taxon>Pterygota</taxon>
        <taxon>Neoptera</taxon>
        <taxon>Endopterygota</taxon>
        <taxon>Lepidoptera</taxon>
        <taxon>Glossata</taxon>
        <taxon>Ditrysia</taxon>
        <taxon>Papilionoidea</taxon>
        <taxon>Papilionidae</taxon>
        <taxon>Papilioninae</taxon>
        <taxon>Iphiclides</taxon>
    </lineage>
</organism>
<evidence type="ECO:0000313" key="3">
    <source>
        <dbReference type="Proteomes" id="UP000837857"/>
    </source>
</evidence>
<keyword evidence="3" id="KW-1185">Reference proteome</keyword>
<feature type="non-terminal residue" evidence="2">
    <location>
        <position position="155"/>
    </location>
</feature>
<gene>
    <name evidence="2" type="ORF">IPOD504_LOCUS13971</name>
</gene>
<dbReference type="Proteomes" id="UP000837857">
    <property type="component" value="Chromosome 4"/>
</dbReference>
<feature type="region of interest" description="Disordered" evidence="1">
    <location>
        <begin position="1"/>
        <end position="45"/>
    </location>
</feature>
<proteinExistence type="predicted"/>